<reference evidence="1" key="1">
    <citation type="submission" date="2017-07" db="EMBL/GenBank/DDBJ databases">
        <title>Taro Niue Genome Assembly and Annotation.</title>
        <authorList>
            <person name="Atibalentja N."/>
            <person name="Keating K."/>
            <person name="Fields C.J."/>
        </authorList>
    </citation>
    <scope>NUCLEOTIDE SEQUENCE</scope>
    <source>
        <strain evidence="1">Niue_2</strain>
        <tissue evidence="1">Leaf</tissue>
    </source>
</reference>
<comment type="caution">
    <text evidence="1">The sequence shown here is derived from an EMBL/GenBank/DDBJ whole genome shotgun (WGS) entry which is preliminary data.</text>
</comment>
<sequence length="103" mass="11879">MMETAPKQVVRHVWRHPIGTRYRSPRSADKGIDEYRDRKQSAADYSAYMSRQQTVLPASVGSTHLQRDGTQLMAKRREKFTGGIEVGEIPRRPVLKRRKLTAQ</sequence>
<organism evidence="1 2">
    <name type="scientific">Colocasia esculenta</name>
    <name type="common">Wild taro</name>
    <name type="synonym">Arum esculentum</name>
    <dbReference type="NCBI Taxonomy" id="4460"/>
    <lineage>
        <taxon>Eukaryota</taxon>
        <taxon>Viridiplantae</taxon>
        <taxon>Streptophyta</taxon>
        <taxon>Embryophyta</taxon>
        <taxon>Tracheophyta</taxon>
        <taxon>Spermatophyta</taxon>
        <taxon>Magnoliopsida</taxon>
        <taxon>Liliopsida</taxon>
        <taxon>Araceae</taxon>
        <taxon>Aroideae</taxon>
        <taxon>Colocasieae</taxon>
        <taxon>Colocasia</taxon>
    </lineage>
</organism>
<dbReference type="AlphaFoldDB" id="A0A843VTZ9"/>
<proteinExistence type="predicted"/>
<gene>
    <name evidence="1" type="ORF">Taro_033496</name>
</gene>
<protein>
    <submittedName>
        <fullName evidence="1">Uncharacterized protein</fullName>
    </submittedName>
</protein>
<accession>A0A843VTZ9</accession>
<dbReference type="EMBL" id="NMUH01002562">
    <property type="protein sequence ID" value="MQM00762.1"/>
    <property type="molecule type" value="Genomic_DNA"/>
</dbReference>
<evidence type="ECO:0000313" key="2">
    <source>
        <dbReference type="Proteomes" id="UP000652761"/>
    </source>
</evidence>
<dbReference type="Proteomes" id="UP000652761">
    <property type="component" value="Unassembled WGS sequence"/>
</dbReference>
<evidence type="ECO:0000313" key="1">
    <source>
        <dbReference type="EMBL" id="MQM00762.1"/>
    </source>
</evidence>
<name>A0A843VTZ9_COLES</name>
<keyword evidence="2" id="KW-1185">Reference proteome</keyword>
<feature type="non-terminal residue" evidence="1">
    <location>
        <position position="1"/>
    </location>
</feature>